<organism evidence="1 3">
    <name type="scientific">Mycetocola lacteus</name>
    <dbReference type="NCBI Taxonomy" id="76637"/>
    <lineage>
        <taxon>Bacteria</taxon>
        <taxon>Bacillati</taxon>
        <taxon>Actinomycetota</taxon>
        <taxon>Actinomycetes</taxon>
        <taxon>Micrococcales</taxon>
        <taxon>Microbacteriaceae</taxon>
        <taxon>Mycetocola</taxon>
    </lineage>
</organism>
<reference evidence="1 3" key="1">
    <citation type="submission" date="2018-10" db="EMBL/GenBank/DDBJ databases">
        <authorList>
            <person name="Li J."/>
        </authorList>
    </citation>
    <scope>NUCLEOTIDE SEQUENCE [LARGE SCALE GENOMIC DNA]</scope>
    <source>
        <strain evidence="1 3">JCM 11654</strain>
    </source>
</reference>
<dbReference type="InterPro" id="IPR049975">
    <property type="entry name" value="SAV_915-like_dom"/>
</dbReference>
<accession>A0A3L7AL66</accession>
<dbReference type="AlphaFoldDB" id="A0A3L7AL66"/>
<keyword evidence="3" id="KW-1185">Reference proteome</keyword>
<dbReference type="RefSeq" id="WP_121687063.1">
    <property type="nucleotide sequence ID" value="NZ_RCUY01000001.1"/>
</dbReference>
<gene>
    <name evidence="2" type="ORF">D9V34_00850</name>
    <name evidence="1" type="ORF">D9V34_13145</name>
</gene>
<dbReference type="EMBL" id="RCUY01000011">
    <property type="protein sequence ID" value="RLP80794.1"/>
    <property type="molecule type" value="Genomic_DNA"/>
</dbReference>
<dbReference type="Proteomes" id="UP000269438">
    <property type="component" value="Unassembled WGS sequence"/>
</dbReference>
<sequence length="84" mass="9501">MLYLPIRIDELGRQFVEVRPHGDGKRALLAFTALDRLATQCGPEQPWIVVQTDRLGEIKEAFLFDVVSFDPVIGAHLRAEGKLR</sequence>
<comment type="caution">
    <text evidence="1">The sequence shown here is derived from an EMBL/GenBank/DDBJ whole genome shotgun (WGS) entry which is preliminary data.</text>
</comment>
<evidence type="ECO:0000313" key="2">
    <source>
        <dbReference type="EMBL" id="RLP84579.1"/>
    </source>
</evidence>
<dbReference type="EMBL" id="RCUY01000001">
    <property type="protein sequence ID" value="RLP84579.1"/>
    <property type="molecule type" value="Genomic_DNA"/>
</dbReference>
<evidence type="ECO:0000313" key="3">
    <source>
        <dbReference type="Proteomes" id="UP000269438"/>
    </source>
</evidence>
<protein>
    <recommendedName>
        <fullName evidence="4">SseB family protein</fullName>
    </recommendedName>
</protein>
<evidence type="ECO:0008006" key="4">
    <source>
        <dbReference type="Google" id="ProtNLM"/>
    </source>
</evidence>
<dbReference type="NCBIfam" id="NF042914">
    <property type="entry name" value="SAV915_dom"/>
    <property type="match status" value="1"/>
</dbReference>
<proteinExistence type="predicted"/>
<dbReference type="OrthoDB" id="3256619at2"/>
<name>A0A3L7AL66_9MICO</name>
<evidence type="ECO:0000313" key="1">
    <source>
        <dbReference type="EMBL" id="RLP80794.1"/>
    </source>
</evidence>